<dbReference type="PANTHER" id="PTHR31589:SF110">
    <property type="entry name" value="PROTEIN, PUTATIVE (DUF239)-RELATED"/>
    <property type="match status" value="1"/>
</dbReference>
<dbReference type="EMBL" id="AUSU01007423">
    <property type="protein sequence ID" value="EPS60618.1"/>
    <property type="molecule type" value="Genomic_DNA"/>
</dbReference>
<evidence type="ECO:0000313" key="4">
    <source>
        <dbReference type="Proteomes" id="UP000015453"/>
    </source>
</evidence>
<feature type="non-terminal residue" evidence="3">
    <location>
        <position position="1"/>
    </location>
</feature>
<dbReference type="InterPro" id="IPR025521">
    <property type="entry name" value="Neprosin_propep"/>
</dbReference>
<dbReference type="Pfam" id="PF03080">
    <property type="entry name" value="Neprosin"/>
    <property type="match status" value="1"/>
</dbReference>
<comment type="caution">
    <text evidence="3">The sequence shown here is derived from an EMBL/GenBank/DDBJ whole genome shotgun (WGS) entry which is preliminary data.</text>
</comment>
<gene>
    <name evidence="3" type="ORF">M569_14184</name>
</gene>
<evidence type="ECO:0000313" key="3">
    <source>
        <dbReference type="EMBL" id="EPS60618.1"/>
    </source>
</evidence>
<protein>
    <recommendedName>
        <fullName evidence="2">Neprosin PEP catalytic domain-containing protein</fullName>
    </recommendedName>
</protein>
<evidence type="ECO:0000256" key="1">
    <source>
        <dbReference type="SAM" id="MobiDB-lite"/>
    </source>
</evidence>
<dbReference type="Proteomes" id="UP000015453">
    <property type="component" value="Unassembled WGS sequence"/>
</dbReference>
<keyword evidence="4" id="KW-1185">Reference proteome</keyword>
<proteinExistence type="predicted"/>
<organism evidence="3 4">
    <name type="scientific">Genlisea aurea</name>
    <dbReference type="NCBI Taxonomy" id="192259"/>
    <lineage>
        <taxon>Eukaryota</taxon>
        <taxon>Viridiplantae</taxon>
        <taxon>Streptophyta</taxon>
        <taxon>Embryophyta</taxon>
        <taxon>Tracheophyta</taxon>
        <taxon>Spermatophyta</taxon>
        <taxon>Magnoliopsida</taxon>
        <taxon>eudicotyledons</taxon>
        <taxon>Gunneridae</taxon>
        <taxon>Pentapetalae</taxon>
        <taxon>asterids</taxon>
        <taxon>lamiids</taxon>
        <taxon>Lamiales</taxon>
        <taxon>Lentibulariaceae</taxon>
        <taxon>Genlisea</taxon>
    </lineage>
</organism>
<sequence length="378" mass="42387">DIDDLLRELNKPYVKSINSPDGDIIDCVDIRNQPSFDDPAMKNRTIEFIPGDYPEELFPEDEVEGEGILPQTWQQAGSCPDGTIPIRRTTREDVIRARSMIEGSSFARKKPNSLPRPGAYSVQADAPPNNHERAMGYMTRAKFFGGKAAFSVWKPIVQSNEFSLAQLWVMADDELAGPEINSVEAGWQVYPGYYGDGRPRFFNYWTRDDSVSTGCYDLKCKGFVQTSSKITLGGVLDFSAFNGRQVEISIYIFKGKYSKDWWLQVGNERVGYWPNGLFTSLSDTAYTVQWGGEVIDTKAGGQHTTTQMGSGHFPEEGYKRAAYIRDVRVVDYLYAATPANGLQLYSDDWKCYGVDTHVNPTYGIFLYYGGPGRNANCP</sequence>
<dbReference type="InterPro" id="IPR004314">
    <property type="entry name" value="Neprosin"/>
</dbReference>
<feature type="domain" description="Neprosin PEP catalytic" evidence="2">
    <location>
        <begin position="125"/>
        <end position="378"/>
    </location>
</feature>
<reference evidence="3 4" key="1">
    <citation type="journal article" date="2013" name="BMC Genomics">
        <title>The miniature genome of a carnivorous plant Genlisea aurea contains a low number of genes and short non-coding sequences.</title>
        <authorList>
            <person name="Leushkin E.V."/>
            <person name="Sutormin R.A."/>
            <person name="Nabieva E.R."/>
            <person name="Penin A.A."/>
            <person name="Kondrashov A.S."/>
            <person name="Logacheva M.D."/>
        </authorList>
    </citation>
    <scope>NUCLEOTIDE SEQUENCE [LARGE SCALE GENOMIC DNA]</scope>
</reference>
<evidence type="ECO:0000259" key="2">
    <source>
        <dbReference type="PROSITE" id="PS52045"/>
    </source>
</evidence>
<dbReference type="AlphaFoldDB" id="S8DCT4"/>
<accession>S8DCT4</accession>
<dbReference type="Pfam" id="PF14365">
    <property type="entry name" value="Neprosin_AP"/>
    <property type="match status" value="1"/>
</dbReference>
<dbReference type="InterPro" id="IPR053168">
    <property type="entry name" value="Glutamic_endopeptidase"/>
</dbReference>
<dbReference type="OrthoDB" id="1021277at2759"/>
<dbReference type="PROSITE" id="PS52045">
    <property type="entry name" value="NEPROSIN_PEP_CD"/>
    <property type="match status" value="1"/>
</dbReference>
<feature type="region of interest" description="Disordered" evidence="1">
    <location>
        <begin position="107"/>
        <end position="127"/>
    </location>
</feature>
<name>S8DCT4_9LAMI</name>
<dbReference type="Gene3D" id="3.90.1320.10">
    <property type="entry name" value="Outer-capsid protein sigma 3, large lobe"/>
    <property type="match status" value="1"/>
</dbReference>
<dbReference type="PANTHER" id="PTHR31589">
    <property type="entry name" value="PROTEIN, PUTATIVE (DUF239)-RELATED-RELATED"/>
    <property type="match status" value="1"/>
</dbReference>